<dbReference type="InterPro" id="IPR037278">
    <property type="entry name" value="ARFGAP/RecO"/>
</dbReference>
<dbReference type="HAMAP" id="MF_00201">
    <property type="entry name" value="RecO"/>
    <property type="match status" value="1"/>
</dbReference>
<feature type="domain" description="DNA replication/recombination mediator RecO N-terminal" evidence="7">
    <location>
        <begin position="1"/>
        <end position="78"/>
    </location>
</feature>
<proteinExistence type="inferred from homology"/>
<dbReference type="GO" id="GO:0006302">
    <property type="term" value="P:double-strand break repair"/>
    <property type="evidence" value="ECO:0007669"/>
    <property type="project" value="TreeGrafter"/>
</dbReference>
<dbReference type="AlphaFoldDB" id="A0A6J6B997"/>
<dbReference type="Gene3D" id="2.40.50.140">
    <property type="entry name" value="Nucleic acid-binding proteins"/>
    <property type="match status" value="1"/>
</dbReference>
<sequence length="242" mass="25911">MPTYRDNVIVLRTHKLGEADRIITMLGKSRGKIRAVAKGVRKTGSRIGSRLEPFMIADVQFYEGRNLDTVQQVETITSLTAVIVADYPMYTTASAMVETADKLTDHGHTAGHYALLLGGLTALAKRAHDPSLILDSYILRALAIAGWTPVLDVCVITGEDGPHTALVISAGGVVSDAVAPPGTPHLRPETITLLSALLNGDWAVADASPDGARIEARGIVAAYAQFHLERSIRSLGHIDRTE</sequence>
<gene>
    <name evidence="8" type="ORF">UFOPK1413_00437</name>
</gene>
<keyword evidence="5" id="KW-0234">DNA repair</keyword>
<protein>
    <recommendedName>
        <fullName evidence="2">DNA repair protein RecO</fullName>
    </recommendedName>
    <alternativeName>
        <fullName evidence="6">Recombination protein O</fullName>
    </alternativeName>
</protein>
<dbReference type="PANTHER" id="PTHR33991:SF1">
    <property type="entry name" value="DNA REPAIR PROTEIN RECO"/>
    <property type="match status" value="1"/>
</dbReference>
<dbReference type="InterPro" id="IPR012340">
    <property type="entry name" value="NA-bd_OB-fold"/>
</dbReference>
<comment type="similarity">
    <text evidence="1">Belongs to the RecO family.</text>
</comment>
<dbReference type="GO" id="GO:0043590">
    <property type="term" value="C:bacterial nucleoid"/>
    <property type="evidence" value="ECO:0007669"/>
    <property type="project" value="TreeGrafter"/>
</dbReference>
<evidence type="ECO:0000259" key="7">
    <source>
        <dbReference type="Pfam" id="PF11967"/>
    </source>
</evidence>
<evidence type="ECO:0000256" key="6">
    <source>
        <dbReference type="ARBA" id="ARBA00033409"/>
    </source>
</evidence>
<organism evidence="8">
    <name type="scientific">freshwater metagenome</name>
    <dbReference type="NCBI Taxonomy" id="449393"/>
    <lineage>
        <taxon>unclassified sequences</taxon>
        <taxon>metagenomes</taxon>
        <taxon>ecological metagenomes</taxon>
    </lineage>
</organism>
<dbReference type="SUPFAM" id="SSF50249">
    <property type="entry name" value="Nucleic acid-binding proteins"/>
    <property type="match status" value="1"/>
</dbReference>
<evidence type="ECO:0000256" key="4">
    <source>
        <dbReference type="ARBA" id="ARBA00023172"/>
    </source>
</evidence>
<dbReference type="PANTHER" id="PTHR33991">
    <property type="entry name" value="DNA REPAIR PROTEIN RECO"/>
    <property type="match status" value="1"/>
</dbReference>
<evidence type="ECO:0000256" key="2">
    <source>
        <dbReference type="ARBA" id="ARBA00021310"/>
    </source>
</evidence>
<evidence type="ECO:0000256" key="3">
    <source>
        <dbReference type="ARBA" id="ARBA00022763"/>
    </source>
</evidence>
<evidence type="ECO:0000313" key="8">
    <source>
        <dbReference type="EMBL" id="CAB4535396.1"/>
    </source>
</evidence>
<dbReference type="InterPro" id="IPR003717">
    <property type="entry name" value="RecO"/>
</dbReference>
<name>A0A6J6B997_9ZZZZ</name>
<dbReference type="Pfam" id="PF02565">
    <property type="entry name" value="RecO_C"/>
    <property type="match status" value="1"/>
</dbReference>
<dbReference type="Gene3D" id="1.20.1440.120">
    <property type="entry name" value="Recombination protein O, C-terminal domain"/>
    <property type="match status" value="1"/>
</dbReference>
<reference evidence="8" key="1">
    <citation type="submission" date="2020-05" db="EMBL/GenBank/DDBJ databases">
        <authorList>
            <person name="Chiriac C."/>
            <person name="Salcher M."/>
            <person name="Ghai R."/>
            <person name="Kavagutti S V."/>
        </authorList>
    </citation>
    <scope>NUCLEOTIDE SEQUENCE</scope>
</reference>
<dbReference type="NCBIfam" id="TIGR00613">
    <property type="entry name" value="reco"/>
    <property type="match status" value="1"/>
</dbReference>
<dbReference type="InterPro" id="IPR042242">
    <property type="entry name" value="RecO_C"/>
</dbReference>
<dbReference type="SUPFAM" id="SSF57863">
    <property type="entry name" value="ArfGap/RecO-like zinc finger"/>
    <property type="match status" value="1"/>
</dbReference>
<accession>A0A6J6B997</accession>
<dbReference type="GO" id="GO:0006310">
    <property type="term" value="P:DNA recombination"/>
    <property type="evidence" value="ECO:0007669"/>
    <property type="project" value="UniProtKB-KW"/>
</dbReference>
<evidence type="ECO:0000256" key="5">
    <source>
        <dbReference type="ARBA" id="ARBA00023204"/>
    </source>
</evidence>
<keyword evidence="4" id="KW-0233">DNA recombination</keyword>
<evidence type="ECO:0000256" key="1">
    <source>
        <dbReference type="ARBA" id="ARBA00007452"/>
    </source>
</evidence>
<dbReference type="EMBL" id="CAEZSG010000049">
    <property type="protein sequence ID" value="CAB4535396.1"/>
    <property type="molecule type" value="Genomic_DNA"/>
</dbReference>
<dbReference type="InterPro" id="IPR022572">
    <property type="entry name" value="DNA_rep/recomb_RecO_N"/>
</dbReference>
<dbReference type="Pfam" id="PF11967">
    <property type="entry name" value="RecO_N"/>
    <property type="match status" value="1"/>
</dbReference>
<keyword evidence="3" id="KW-0227">DNA damage</keyword>